<dbReference type="GO" id="GO:0005524">
    <property type="term" value="F:ATP binding"/>
    <property type="evidence" value="ECO:0007669"/>
    <property type="project" value="UniProtKB-KW"/>
</dbReference>
<dbReference type="AlphaFoldDB" id="A0A917CUW2"/>
<dbReference type="PANTHER" id="PTHR45453:SF2">
    <property type="entry name" value="HISTIDINE KINASE"/>
    <property type="match status" value="1"/>
</dbReference>
<dbReference type="SUPFAM" id="SSF55874">
    <property type="entry name" value="ATPase domain of HSP90 chaperone/DNA topoisomerase II/histidine kinase"/>
    <property type="match status" value="1"/>
</dbReference>
<evidence type="ECO:0000256" key="5">
    <source>
        <dbReference type="ARBA" id="ARBA00022553"/>
    </source>
</evidence>
<feature type="transmembrane region" description="Helical" evidence="14">
    <location>
        <begin position="35"/>
        <end position="55"/>
    </location>
</feature>
<dbReference type="InterPro" id="IPR004358">
    <property type="entry name" value="Sig_transdc_His_kin-like_C"/>
</dbReference>
<organism evidence="16 17">
    <name type="scientific">Paenibacillus albidus</name>
    <dbReference type="NCBI Taxonomy" id="2041023"/>
    <lineage>
        <taxon>Bacteria</taxon>
        <taxon>Bacillati</taxon>
        <taxon>Bacillota</taxon>
        <taxon>Bacilli</taxon>
        <taxon>Bacillales</taxon>
        <taxon>Paenibacillaceae</taxon>
        <taxon>Paenibacillus</taxon>
    </lineage>
</organism>
<evidence type="ECO:0000259" key="15">
    <source>
        <dbReference type="PROSITE" id="PS50109"/>
    </source>
</evidence>
<evidence type="ECO:0000256" key="7">
    <source>
        <dbReference type="ARBA" id="ARBA00022692"/>
    </source>
</evidence>
<reference evidence="16" key="1">
    <citation type="journal article" date="2014" name="Int. J. Syst. Evol. Microbiol.">
        <title>Complete genome sequence of Corynebacterium casei LMG S-19264T (=DSM 44701T), isolated from a smear-ripened cheese.</title>
        <authorList>
            <consortium name="US DOE Joint Genome Institute (JGI-PGF)"/>
            <person name="Walter F."/>
            <person name="Albersmeier A."/>
            <person name="Kalinowski J."/>
            <person name="Ruckert C."/>
        </authorList>
    </citation>
    <scope>NUCLEOTIDE SEQUENCE</scope>
    <source>
        <strain evidence="16">CGMCC 1.16134</strain>
    </source>
</reference>
<dbReference type="InterPro" id="IPR036890">
    <property type="entry name" value="HATPase_C_sf"/>
</dbReference>
<dbReference type="EC" id="2.7.13.3" evidence="3"/>
<dbReference type="InterPro" id="IPR003661">
    <property type="entry name" value="HisK_dim/P_dom"/>
</dbReference>
<comment type="subcellular location">
    <subcellularLocation>
        <location evidence="2">Cell membrane</location>
        <topology evidence="2">Multi-pass membrane protein</topology>
    </subcellularLocation>
</comment>
<dbReference type="CDD" id="cd00082">
    <property type="entry name" value="HisKA"/>
    <property type="match status" value="1"/>
</dbReference>
<evidence type="ECO:0000256" key="13">
    <source>
        <dbReference type="ARBA" id="ARBA00023136"/>
    </source>
</evidence>
<accession>A0A917CUW2</accession>
<sequence>MKLFLKEQLPLLLLYLVQMLLIPVLYWLSGESRPFSIVLYGISISSVVLILYLGYRYVEHRKLYTALSHPPSGNGEYLYSLGNAPLPEAVHEFLELIDRQHREQLNTHVHTMDQHIVFINRWVHQMKTPLSVIQLTLQELDDEVAGSIQEELERLRKGLEMVIYTSRLDRFENDFQVQLLSLRQAVSEAVSENRRLFIRRGILADIQVDAGWVVYSDAKWLMFMLTQILTNAVNYTSGTGKSVTITAQKLGSDTILSITDQGIGISSEDLRRVFNPYFTGERGRQYHESTGMGLYLVREICSRLGHKVELQSRAGEGTSVHLTFSSNSQQN</sequence>
<keyword evidence="10" id="KW-0067">ATP-binding</keyword>
<evidence type="ECO:0000256" key="4">
    <source>
        <dbReference type="ARBA" id="ARBA00022475"/>
    </source>
</evidence>
<dbReference type="GO" id="GO:0016036">
    <property type="term" value="P:cellular response to phosphate starvation"/>
    <property type="evidence" value="ECO:0007669"/>
    <property type="project" value="TreeGrafter"/>
</dbReference>
<dbReference type="PANTHER" id="PTHR45453">
    <property type="entry name" value="PHOSPHATE REGULON SENSOR PROTEIN PHOR"/>
    <property type="match status" value="1"/>
</dbReference>
<evidence type="ECO:0000313" key="17">
    <source>
        <dbReference type="Proteomes" id="UP000637643"/>
    </source>
</evidence>
<evidence type="ECO:0000256" key="11">
    <source>
        <dbReference type="ARBA" id="ARBA00022989"/>
    </source>
</evidence>
<keyword evidence="7 14" id="KW-0812">Transmembrane</keyword>
<gene>
    <name evidence="16" type="ORF">GCM10010912_51680</name>
</gene>
<keyword evidence="13 14" id="KW-0472">Membrane</keyword>
<evidence type="ECO:0000256" key="2">
    <source>
        <dbReference type="ARBA" id="ARBA00004651"/>
    </source>
</evidence>
<dbReference type="Proteomes" id="UP000637643">
    <property type="component" value="Unassembled WGS sequence"/>
</dbReference>
<feature type="transmembrane region" description="Helical" evidence="14">
    <location>
        <begin position="12"/>
        <end position="29"/>
    </location>
</feature>
<protein>
    <recommendedName>
        <fullName evidence="3">histidine kinase</fullName>
        <ecNumber evidence="3">2.7.13.3</ecNumber>
    </recommendedName>
</protein>
<name>A0A917CUW2_9BACL</name>
<evidence type="ECO:0000256" key="1">
    <source>
        <dbReference type="ARBA" id="ARBA00000085"/>
    </source>
</evidence>
<dbReference type="RefSeq" id="WP_189030006.1">
    <property type="nucleotide sequence ID" value="NZ_BMKR01000030.1"/>
</dbReference>
<evidence type="ECO:0000256" key="10">
    <source>
        <dbReference type="ARBA" id="ARBA00022840"/>
    </source>
</evidence>
<dbReference type="Gene3D" id="3.30.565.10">
    <property type="entry name" value="Histidine kinase-like ATPase, C-terminal domain"/>
    <property type="match status" value="1"/>
</dbReference>
<proteinExistence type="predicted"/>
<evidence type="ECO:0000256" key="6">
    <source>
        <dbReference type="ARBA" id="ARBA00022679"/>
    </source>
</evidence>
<keyword evidence="4" id="KW-1003">Cell membrane</keyword>
<dbReference type="SMART" id="SM00387">
    <property type="entry name" value="HATPase_c"/>
    <property type="match status" value="1"/>
</dbReference>
<keyword evidence="17" id="KW-1185">Reference proteome</keyword>
<comment type="caution">
    <text evidence="16">The sequence shown here is derived from an EMBL/GenBank/DDBJ whole genome shotgun (WGS) entry which is preliminary data.</text>
</comment>
<feature type="domain" description="Histidine kinase" evidence="15">
    <location>
        <begin position="121"/>
        <end position="328"/>
    </location>
</feature>
<keyword evidence="9 16" id="KW-0418">Kinase</keyword>
<dbReference type="Pfam" id="PF02518">
    <property type="entry name" value="HATPase_c"/>
    <property type="match status" value="1"/>
</dbReference>
<dbReference type="EMBL" id="BMKR01000030">
    <property type="protein sequence ID" value="GGG00437.1"/>
    <property type="molecule type" value="Genomic_DNA"/>
</dbReference>
<keyword evidence="8" id="KW-0547">Nucleotide-binding</keyword>
<evidence type="ECO:0000256" key="3">
    <source>
        <dbReference type="ARBA" id="ARBA00012438"/>
    </source>
</evidence>
<dbReference type="InterPro" id="IPR005467">
    <property type="entry name" value="His_kinase_dom"/>
</dbReference>
<dbReference type="GO" id="GO:0005886">
    <property type="term" value="C:plasma membrane"/>
    <property type="evidence" value="ECO:0007669"/>
    <property type="project" value="UniProtKB-SubCell"/>
</dbReference>
<comment type="catalytic activity">
    <reaction evidence="1">
        <text>ATP + protein L-histidine = ADP + protein N-phospho-L-histidine.</text>
        <dbReference type="EC" id="2.7.13.3"/>
    </reaction>
</comment>
<dbReference type="GO" id="GO:0000155">
    <property type="term" value="F:phosphorelay sensor kinase activity"/>
    <property type="evidence" value="ECO:0007669"/>
    <property type="project" value="InterPro"/>
</dbReference>
<dbReference type="GO" id="GO:0004721">
    <property type="term" value="F:phosphoprotein phosphatase activity"/>
    <property type="evidence" value="ECO:0007669"/>
    <property type="project" value="TreeGrafter"/>
</dbReference>
<dbReference type="InterPro" id="IPR050351">
    <property type="entry name" value="BphY/WalK/GraS-like"/>
</dbReference>
<dbReference type="SMART" id="SM00388">
    <property type="entry name" value="HisKA"/>
    <property type="match status" value="1"/>
</dbReference>
<evidence type="ECO:0000256" key="9">
    <source>
        <dbReference type="ARBA" id="ARBA00022777"/>
    </source>
</evidence>
<dbReference type="InterPro" id="IPR003594">
    <property type="entry name" value="HATPase_dom"/>
</dbReference>
<dbReference type="PRINTS" id="PR00344">
    <property type="entry name" value="BCTRLSENSOR"/>
</dbReference>
<keyword evidence="11 14" id="KW-1133">Transmembrane helix</keyword>
<keyword evidence="12" id="KW-0902">Two-component regulatory system</keyword>
<evidence type="ECO:0000256" key="8">
    <source>
        <dbReference type="ARBA" id="ARBA00022741"/>
    </source>
</evidence>
<evidence type="ECO:0000256" key="14">
    <source>
        <dbReference type="SAM" id="Phobius"/>
    </source>
</evidence>
<dbReference type="PROSITE" id="PS50109">
    <property type="entry name" value="HIS_KIN"/>
    <property type="match status" value="1"/>
</dbReference>
<keyword evidence="6" id="KW-0808">Transferase</keyword>
<dbReference type="Pfam" id="PF00512">
    <property type="entry name" value="HisKA"/>
    <property type="match status" value="1"/>
</dbReference>
<evidence type="ECO:0000313" key="16">
    <source>
        <dbReference type="EMBL" id="GGG00437.1"/>
    </source>
</evidence>
<evidence type="ECO:0000256" key="12">
    <source>
        <dbReference type="ARBA" id="ARBA00023012"/>
    </source>
</evidence>
<reference evidence="16" key="2">
    <citation type="submission" date="2020-09" db="EMBL/GenBank/DDBJ databases">
        <authorList>
            <person name="Sun Q."/>
            <person name="Zhou Y."/>
        </authorList>
    </citation>
    <scope>NUCLEOTIDE SEQUENCE</scope>
    <source>
        <strain evidence="16">CGMCC 1.16134</strain>
    </source>
</reference>
<keyword evidence="5" id="KW-0597">Phosphoprotein</keyword>